<dbReference type="NCBIfam" id="TIGR02385">
    <property type="entry name" value="RelE_StbE"/>
    <property type="match status" value="1"/>
</dbReference>
<gene>
    <name evidence="2" type="ORF">MUS1_02505</name>
</gene>
<dbReference type="eggNOG" id="COG3668">
    <property type="taxonomic scope" value="Bacteria"/>
</dbReference>
<keyword evidence="3" id="KW-1185">Reference proteome</keyword>
<evidence type="ECO:0000313" key="3">
    <source>
        <dbReference type="Proteomes" id="UP000054058"/>
    </source>
</evidence>
<dbReference type="OrthoDB" id="6239274at2"/>
<dbReference type="RefSeq" id="WP_036158576.1">
    <property type="nucleotide sequence ID" value="NZ_JAMB01000001.1"/>
</dbReference>
<dbReference type="EMBL" id="JAMB01000001">
    <property type="protein sequence ID" value="ETX12479.1"/>
    <property type="molecule type" value="Genomic_DNA"/>
</dbReference>
<reference evidence="2 3" key="1">
    <citation type="submission" date="2014-01" db="EMBL/GenBank/DDBJ databases">
        <title>Marinomonas ushuaiensis DSM 15871 Genome Sequencing.</title>
        <authorList>
            <person name="Lai Q."/>
            <person name="Shao Z.S."/>
        </authorList>
    </citation>
    <scope>NUCLEOTIDE SEQUENCE [LARGE SCALE GENOMIC DNA]</scope>
    <source>
        <strain evidence="2 3">DSM 15871</strain>
    </source>
</reference>
<sequence>MILWEKEALKDRQIVFEYLYEFNSIAAEKTDDILINKIKNLLHQPSMGVERVNLKGRLLIIPEISMLVSYYTDNKDIKILRILHIKQKYPQ</sequence>
<keyword evidence="1" id="KW-1277">Toxin-antitoxin system</keyword>
<name>X7E8U4_9GAMM</name>
<proteinExistence type="predicted"/>
<dbReference type="InterPro" id="IPR035093">
    <property type="entry name" value="RelE/ParE_toxin_dom_sf"/>
</dbReference>
<organism evidence="2 3">
    <name type="scientific">Marinomonas ushuaiensis DSM 15871</name>
    <dbReference type="NCBI Taxonomy" id="1122207"/>
    <lineage>
        <taxon>Bacteria</taxon>
        <taxon>Pseudomonadati</taxon>
        <taxon>Pseudomonadota</taxon>
        <taxon>Gammaproteobacteria</taxon>
        <taxon>Oceanospirillales</taxon>
        <taxon>Oceanospirillaceae</taxon>
        <taxon>Marinomonas</taxon>
    </lineage>
</organism>
<dbReference type="STRING" id="1122207.MUS1_02505"/>
<dbReference type="InterPro" id="IPR007712">
    <property type="entry name" value="RelE/ParE_toxin"/>
</dbReference>
<accession>X7E8U4</accession>
<comment type="caution">
    <text evidence="2">The sequence shown here is derived from an EMBL/GenBank/DDBJ whole genome shotgun (WGS) entry which is preliminary data.</text>
</comment>
<evidence type="ECO:0000313" key="2">
    <source>
        <dbReference type="EMBL" id="ETX12479.1"/>
    </source>
</evidence>
<dbReference type="Proteomes" id="UP000054058">
    <property type="component" value="Unassembled WGS sequence"/>
</dbReference>
<dbReference type="Pfam" id="PF05016">
    <property type="entry name" value="ParE_toxin"/>
    <property type="match status" value="1"/>
</dbReference>
<evidence type="ECO:0000256" key="1">
    <source>
        <dbReference type="ARBA" id="ARBA00022649"/>
    </source>
</evidence>
<dbReference type="Gene3D" id="3.30.2310.20">
    <property type="entry name" value="RelE-like"/>
    <property type="match status" value="1"/>
</dbReference>
<dbReference type="PATRIC" id="fig|1122207.3.peg.512"/>
<protein>
    <submittedName>
        <fullName evidence="2">Plasmid stabilization protein ParE</fullName>
    </submittedName>
</protein>
<dbReference type="AlphaFoldDB" id="X7E8U4"/>